<keyword evidence="4" id="KW-0808">Transferase</keyword>
<dbReference type="Gene3D" id="3.40.50.150">
    <property type="entry name" value="Vaccinia Virus protein VP39"/>
    <property type="match status" value="1"/>
</dbReference>
<name>A0A1H3UBQ4_9ACTN</name>
<dbReference type="InterPro" id="IPR052916">
    <property type="entry name" value="Type-I_RE_MTase_Subunit"/>
</dbReference>
<dbReference type="Pfam" id="PF02384">
    <property type="entry name" value="N6_Mtase"/>
    <property type="match status" value="1"/>
</dbReference>
<feature type="domain" description="DNA methylase adenine-specific" evidence="3">
    <location>
        <begin position="160"/>
        <end position="365"/>
    </location>
</feature>
<keyword evidence="5" id="KW-1185">Reference proteome</keyword>
<proteinExistence type="predicted"/>
<dbReference type="OrthoDB" id="9784823at2"/>
<evidence type="ECO:0000256" key="1">
    <source>
        <dbReference type="ARBA" id="ARBA00022747"/>
    </source>
</evidence>
<dbReference type="GO" id="GO:0009307">
    <property type="term" value="P:DNA restriction-modification system"/>
    <property type="evidence" value="ECO:0007669"/>
    <property type="project" value="UniProtKB-KW"/>
</dbReference>
<evidence type="ECO:0000313" key="4">
    <source>
        <dbReference type="EMBL" id="SDZ59727.1"/>
    </source>
</evidence>
<dbReference type="Proteomes" id="UP000199632">
    <property type="component" value="Unassembled WGS sequence"/>
</dbReference>
<dbReference type="InterPro" id="IPR003356">
    <property type="entry name" value="DNA_methylase_A-5"/>
</dbReference>
<sequence>MEPLSENTVNRQSLDALCTLRRVERRARVTAADIARLAGVGRAAVTNWRKRHATFPTPVGGTAASPHFDLEQVEVWLADQGKLPAVADEDRIWRKLLASADDPSEALAAAGEHLHGVRPLPYSELELELADLARRREPQGAFDELWRRFVGLPGQRSITTPDALADLMVTLAHVSGSTVLDPACGNGSLLRAAIRAGATTVYGQDNDAAATRLARLWLAINNRPGTVATDDSLRRDAFPGLNVDAVVANLPFGLTNWGHEALSHDARWVYGLPPRTEPELAWVQHALAHLKPGRRAVLLMPPSAASRRAGRRIRSELLRRGAIRAVVALPPGAAAPHAISLHLWVLQRTTQAAQEVLFVDATAASIESVTRRIAESVEGADDDMTYAASVIDLLDEEVDLTPGRHGLADAAGAASAKTLHESRKRLVGMVNSLHDLLPDLPDADVAAGPLPVIGVAELVRTGSLHLLGPVRVGPSDLGQETDVPVLTSDDVVAGHSASGRSEGPLHPQIPLLPGDVVVPTIGSGIVARVITAEPAVLGRNLLLLRCTPDELDPWFLAGHLRTSTNERQTASSSGSQRYDVRKAQIPRIPIEQQRRHGAAFQKLQQFDVTVRAAAMLSGELSRHAADGLAYGFLTLGDI</sequence>
<dbReference type="GO" id="GO:0008170">
    <property type="term" value="F:N-methyltransferase activity"/>
    <property type="evidence" value="ECO:0007669"/>
    <property type="project" value="InterPro"/>
</dbReference>
<dbReference type="PANTHER" id="PTHR42998:SF1">
    <property type="entry name" value="TYPE I RESTRICTION ENZYME HINDI METHYLASE SUBUNIT"/>
    <property type="match status" value="1"/>
</dbReference>
<evidence type="ECO:0000259" key="3">
    <source>
        <dbReference type="Pfam" id="PF02384"/>
    </source>
</evidence>
<protein>
    <submittedName>
        <fullName evidence="4">N-6 DNA Methylase</fullName>
    </submittedName>
</protein>
<dbReference type="PANTHER" id="PTHR42998">
    <property type="entry name" value="TYPE I RESTRICTION ENZYME HINDVIIP M PROTEIN-RELATED"/>
    <property type="match status" value="1"/>
</dbReference>
<dbReference type="GO" id="GO:0032259">
    <property type="term" value="P:methylation"/>
    <property type="evidence" value="ECO:0007669"/>
    <property type="project" value="UniProtKB-KW"/>
</dbReference>
<dbReference type="EMBL" id="FNQB01000004">
    <property type="protein sequence ID" value="SDZ59727.1"/>
    <property type="molecule type" value="Genomic_DNA"/>
</dbReference>
<reference evidence="5" key="1">
    <citation type="submission" date="2016-10" db="EMBL/GenBank/DDBJ databases">
        <authorList>
            <person name="Varghese N."/>
            <person name="Submissions S."/>
        </authorList>
    </citation>
    <scope>NUCLEOTIDE SEQUENCE [LARGE SCALE GENOMIC DNA]</scope>
    <source>
        <strain evidence="5">DSM 44718</strain>
    </source>
</reference>
<dbReference type="GO" id="GO:0003677">
    <property type="term" value="F:DNA binding"/>
    <property type="evidence" value="ECO:0007669"/>
    <property type="project" value="UniProtKB-KW"/>
</dbReference>
<dbReference type="Gene3D" id="3.90.220.20">
    <property type="entry name" value="DNA methylase specificity domains"/>
    <property type="match status" value="1"/>
</dbReference>
<keyword evidence="4" id="KW-0489">Methyltransferase</keyword>
<keyword evidence="1" id="KW-0680">Restriction system</keyword>
<dbReference type="SUPFAM" id="SSF53335">
    <property type="entry name" value="S-adenosyl-L-methionine-dependent methyltransferases"/>
    <property type="match status" value="1"/>
</dbReference>
<organism evidence="4 5">
    <name type="scientific">Asanoa ishikariensis</name>
    <dbReference type="NCBI Taxonomy" id="137265"/>
    <lineage>
        <taxon>Bacteria</taxon>
        <taxon>Bacillati</taxon>
        <taxon>Actinomycetota</taxon>
        <taxon>Actinomycetes</taxon>
        <taxon>Micromonosporales</taxon>
        <taxon>Micromonosporaceae</taxon>
        <taxon>Asanoa</taxon>
    </lineage>
</organism>
<keyword evidence="2" id="KW-0238">DNA-binding</keyword>
<dbReference type="PRINTS" id="PR00507">
    <property type="entry name" value="N12N6MTFRASE"/>
</dbReference>
<dbReference type="InterPro" id="IPR029063">
    <property type="entry name" value="SAM-dependent_MTases_sf"/>
</dbReference>
<dbReference type="AlphaFoldDB" id="A0A1H3UBQ4"/>
<dbReference type="CDD" id="cd02440">
    <property type="entry name" value="AdoMet_MTases"/>
    <property type="match status" value="1"/>
</dbReference>
<dbReference type="SUPFAM" id="SSF116734">
    <property type="entry name" value="DNA methylase specificity domain"/>
    <property type="match status" value="1"/>
</dbReference>
<gene>
    <name evidence="4" type="ORF">SAMN05421684_6927</name>
</gene>
<evidence type="ECO:0000256" key="2">
    <source>
        <dbReference type="ARBA" id="ARBA00023125"/>
    </source>
</evidence>
<accession>A0A1H3UBQ4</accession>
<evidence type="ECO:0000313" key="5">
    <source>
        <dbReference type="Proteomes" id="UP000199632"/>
    </source>
</evidence>
<dbReference type="InterPro" id="IPR044946">
    <property type="entry name" value="Restrct_endonuc_typeI_TRD_sf"/>
</dbReference>
<dbReference type="STRING" id="137265.SAMN05421684_6927"/>